<dbReference type="Gene3D" id="1.10.287.660">
    <property type="entry name" value="Helix hairpin bin"/>
    <property type="match status" value="1"/>
</dbReference>
<dbReference type="PANTHER" id="PTHR42650">
    <property type="entry name" value="TAIL-ANCHORED PROTEIN INSERTION RECEPTOR WRB"/>
    <property type="match status" value="1"/>
</dbReference>
<dbReference type="GO" id="GO:0071816">
    <property type="term" value="P:tail-anchored membrane protein insertion into ER membrane"/>
    <property type="evidence" value="ECO:0007669"/>
    <property type="project" value="InterPro"/>
</dbReference>
<evidence type="ECO:0000256" key="4">
    <source>
        <dbReference type="ARBA" id="ARBA00022692"/>
    </source>
</evidence>
<evidence type="ECO:0000256" key="6">
    <source>
        <dbReference type="ARBA" id="ARBA00022989"/>
    </source>
</evidence>
<evidence type="ECO:0000256" key="3">
    <source>
        <dbReference type="ARBA" id="ARBA00017951"/>
    </source>
</evidence>
<accession>A0AAJ7E1P3</accession>
<evidence type="ECO:0000256" key="7">
    <source>
        <dbReference type="ARBA" id="ARBA00023136"/>
    </source>
</evidence>
<evidence type="ECO:0000256" key="10">
    <source>
        <dbReference type="SAM" id="Phobius"/>
    </source>
</evidence>
<dbReference type="InterPro" id="IPR029012">
    <property type="entry name" value="Helix_hairpin_bin_sf"/>
</dbReference>
<reference evidence="12" key="1">
    <citation type="submission" date="2025-08" db="UniProtKB">
        <authorList>
            <consortium name="RefSeq"/>
        </authorList>
    </citation>
    <scope>IDENTIFICATION</scope>
</reference>
<dbReference type="GO" id="GO:0005789">
    <property type="term" value="C:endoplasmic reticulum membrane"/>
    <property type="evidence" value="ECO:0007669"/>
    <property type="project" value="UniProtKB-SubCell"/>
</dbReference>
<dbReference type="Proteomes" id="UP000695007">
    <property type="component" value="Unplaced"/>
</dbReference>
<dbReference type="GeneID" id="105367535"/>
<evidence type="ECO:0000313" key="11">
    <source>
        <dbReference type="Proteomes" id="UP000695007"/>
    </source>
</evidence>
<dbReference type="PANTHER" id="PTHR42650:SF1">
    <property type="entry name" value="GUIDED ENTRY OF TAIL-ANCHORED PROTEINS FACTOR 1"/>
    <property type="match status" value="1"/>
</dbReference>
<dbReference type="GO" id="GO:0043529">
    <property type="term" value="C:GET complex"/>
    <property type="evidence" value="ECO:0007669"/>
    <property type="project" value="TreeGrafter"/>
</dbReference>
<evidence type="ECO:0000256" key="2">
    <source>
        <dbReference type="ARBA" id="ARBA00010799"/>
    </source>
</evidence>
<evidence type="ECO:0000256" key="1">
    <source>
        <dbReference type="ARBA" id="ARBA00004477"/>
    </source>
</evidence>
<evidence type="ECO:0000313" key="12">
    <source>
        <dbReference type="RefSeq" id="XP_011504580.1"/>
    </source>
</evidence>
<dbReference type="RefSeq" id="XP_011504580.1">
    <property type="nucleotide sequence ID" value="XM_011506278.1"/>
</dbReference>
<feature type="transmembrane region" description="Helical" evidence="10">
    <location>
        <begin position="6"/>
        <end position="32"/>
    </location>
</feature>
<feature type="transmembrane region" description="Helical" evidence="10">
    <location>
        <begin position="95"/>
        <end position="115"/>
    </location>
</feature>
<keyword evidence="7 10" id="KW-0472">Membrane</keyword>
<dbReference type="InterPro" id="IPR028945">
    <property type="entry name" value="Get1"/>
</dbReference>
<sequence length="167" mass="19544">MTYLFIVSTLRCFVELLVLIVIKFASVTAWYCSESKEDQGLRNDLLELKREISSISMVDEFAKYAKLQRKYIKLEDKAKESLNNRLALRSKLRLYWTYGIRILNGIFTSILLVLYRKEPVVVFPNGYLWPVEKLLSWPTSVDNCISLPVWIVLMEMSILPHLKFNTS</sequence>
<protein>
    <recommendedName>
        <fullName evidence="3">Guided entry of tail-anchored proteins factor 1</fullName>
    </recommendedName>
    <alternativeName>
        <fullName evidence="8">Tail-anchored protein insertion receptor WRB</fullName>
    </alternativeName>
    <alternativeName>
        <fullName evidence="9">Tryptophan-rich basic protein</fullName>
    </alternativeName>
</protein>
<keyword evidence="4 10" id="KW-0812">Transmembrane</keyword>
<name>A0AAJ7E1P3_9HYME</name>
<dbReference type="GO" id="GO:0043495">
    <property type="term" value="F:protein-membrane adaptor activity"/>
    <property type="evidence" value="ECO:0007669"/>
    <property type="project" value="TreeGrafter"/>
</dbReference>
<dbReference type="Pfam" id="PF04420">
    <property type="entry name" value="CHD5"/>
    <property type="match status" value="1"/>
</dbReference>
<evidence type="ECO:0000256" key="8">
    <source>
        <dbReference type="ARBA" id="ARBA00032437"/>
    </source>
</evidence>
<evidence type="ECO:0000256" key="9">
    <source>
        <dbReference type="ARBA" id="ARBA00033006"/>
    </source>
</evidence>
<keyword evidence="5" id="KW-0256">Endoplasmic reticulum</keyword>
<comment type="subcellular location">
    <subcellularLocation>
        <location evidence="1">Endoplasmic reticulum membrane</location>
        <topology evidence="1">Multi-pass membrane protein</topology>
    </subcellularLocation>
</comment>
<dbReference type="AlphaFoldDB" id="A0AAJ7E1P3"/>
<gene>
    <name evidence="12" type="primary">LOC105367535</name>
</gene>
<keyword evidence="6 10" id="KW-1133">Transmembrane helix</keyword>
<dbReference type="KEGG" id="csol:105367535"/>
<organism evidence="11 12">
    <name type="scientific">Ceratosolen solmsi marchali</name>
    <dbReference type="NCBI Taxonomy" id="326594"/>
    <lineage>
        <taxon>Eukaryota</taxon>
        <taxon>Metazoa</taxon>
        <taxon>Ecdysozoa</taxon>
        <taxon>Arthropoda</taxon>
        <taxon>Hexapoda</taxon>
        <taxon>Insecta</taxon>
        <taxon>Pterygota</taxon>
        <taxon>Neoptera</taxon>
        <taxon>Endopterygota</taxon>
        <taxon>Hymenoptera</taxon>
        <taxon>Apocrita</taxon>
        <taxon>Proctotrupomorpha</taxon>
        <taxon>Chalcidoidea</taxon>
        <taxon>Agaonidae</taxon>
        <taxon>Agaoninae</taxon>
        <taxon>Ceratosolen</taxon>
    </lineage>
</organism>
<keyword evidence="11" id="KW-1185">Reference proteome</keyword>
<evidence type="ECO:0000256" key="5">
    <source>
        <dbReference type="ARBA" id="ARBA00022824"/>
    </source>
</evidence>
<comment type="similarity">
    <text evidence="2">Belongs to the WRB/GET1 family.</text>
</comment>
<proteinExistence type="inferred from homology"/>